<keyword evidence="1" id="KW-0472">Membrane</keyword>
<evidence type="ECO:0000256" key="1">
    <source>
        <dbReference type="SAM" id="Phobius"/>
    </source>
</evidence>
<sequence length="74" mass="7521">MQRNVGGLDRIVRAVLGSWVLAVAVAALVAGRRATAAVLAVGAAGLLFNATARFCGGNYLLGIDTTDDGSCSRE</sequence>
<protein>
    <submittedName>
        <fullName evidence="3">DUF2892 domain-containing protein</fullName>
    </submittedName>
</protein>
<dbReference type="GeneID" id="14335730"/>
<dbReference type="Pfam" id="PF11127">
    <property type="entry name" value="YgaP-like_TM"/>
    <property type="match status" value="1"/>
</dbReference>
<evidence type="ECO:0000259" key="2">
    <source>
        <dbReference type="Pfam" id="PF11127"/>
    </source>
</evidence>
<keyword evidence="1" id="KW-0812">Transmembrane</keyword>
<feature type="transmembrane region" description="Helical" evidence="1">
    <location>
        <begin position="36"/>
        <end position="55"/>
    </location>
</feature>
<feature type="transmembrane region" description="Helical" evidence="1">
    <location>
        <begin position="12"/>
        <end position="30"/>
    </location>
</feature>
<feature type="domain" description="Inner membrane protein YgaP-like transmembrane" evidence="2">
    <location>
        <begin position="1"/>
        <end position="66"/>
    </location>
</feature>
<dbReference type="EMBL" id="CP101873">
    <property type="protein sequence ID" value="WMT08706.1"/>
    <property type="molecule type" value="Genomic_DNA"/>
</dbReference>
<evidence type="ECO:0000313" key="4">
    <source>
        <dbReference type="Proteomes" id="UP001224926"/>
    </source>
</evidence>
<dbReference type="AlphaFoldDB" id="A0AAF0PCL9"/>
<name>A0AAF0PCL9_9EURY</name>
<organism evidence="3 4">
    <name type="scientific">Natrinema thermotolerans</name>
    <dbReference type="NCBI Taxonomy" id="121872"/>
    <lineage>
        <taxon>Archaea</taxon>
        <taxon>Methanobacteriati</taxon>
        <taxon>Methanobacteriota</taxon>
        <taxon>Stenosarchaea group</taxon>
        <taxon>Halobacteria</taxon>
        <taxon>Halobacteriales</taxon>
        <taxon>Natrialbaceae</taxon>
        <taxon>Natrinema</taxon>
    </lineage>
</organism>
<dbReference type="GeneID" id="84212977"/>
<dbReference type="InterPro" id="IPR021309">
    <property type="entry name" value="YgaP-like_TM"/>
</dbReference>
<accession>A0AAF0PCL9</accession>
<gene>
    <name evidence="3" type="ORF">NP511_03505</name>
</gene>
<proteinExistence type="predicted"/>
<keyword evidence="1" id="KW-1133">Transmembrane helix</keyword>
<keyword evidence="4" id="KW-1185">Reference proteome</keyword>
<dbReference type="RefSeq" id="WP_006181759.1">
    <property type="nucleotide sequence ID" value="NZ_CP101873.1"/>
</dbReference>
<dbReference type="Proteomes" id="UP001224926">
    <property type="component" value="Chromosome"/>
</dbReference>
<reference evidence="3 4" key="1">
    <citation type="submission" date="2022-07" db="EMBL/GenBank/DDBJ databases">
        <title>Two temperate virus in Haloterrigena jeotgali A29.</title>
        <authorList>
            <person name="Deng X."/>
        </authorList>
    </citation>
    <scope>NUCLEOTIDE SEQUENCE [LARGE SCALE GENOMIC DNA]</scope>
    <source>
        <strain evidence="3 4">A29</strain>
    </source>
</reference>
<evidence type="ECO:0000313" key="3">
    <source>
        <dbReference type="EMBL" id="WMT08706.1"/>
    </source>
</evidence>